<keyword evidence="2" id="KW-1185">Reference proteome</keyword>
<proteinExistence type="predicted"/>
<dbReference type="Pfam" id="PF14198">
    <property type="entry name" value="TnpV"/>
    <property type="match status" value="1"/>
</dbReference>
<evidence type="ECO:0000313" key="1">
    <source>
        <dbReference type="EMBL" id="MBK6087226.1"/>
    </source>
</evidence>
<dbReference type="AlphaFoldDB" id="A0A934TXR7"/>
<name>A0A934TXR7_9FIRM</name>
<dbReference type="RefSeq" id="WP_186833680.1">
    <property type="nucleotide sequence ID" value="NZ_JAEQMG010000013.1"/>
</dbReference>
<sequence>MAELTYTMQGDYLLPDVTLPEQPRVTLGHYAQMRKNYLLNHHKLIYFNYLTSGTLTAHLADVQEQAITLEESIVKKMAQKEGVTEKLKAEDPMKWTRLMNNLRHSAQEIVKEQVIFV</sequence>
<comment type="caution">
    <text evidence="1">The sequence shown here is derived from an EMBL/GenBank/DDBJ whole genome shotgun (WGS) entry which is preliminary data.</text>
</comment>
<evidence type="ECO:0000313" key="2">
    <source>
        <dbReference type="Proteomes" id="UP000633365"/>
    </source>
</evidence>
<dbReference type="EMBL" id="JAEQMG010000013">
    <property type="protein sequence ID" value="MBK6087226.1"/>
    <property type="molecule type" value="Genomic_DNA"/>
</dbReference>
<dbReference type="InterPro" id="IPR026989">
    <property type="entry name" value="TnpV"/>
</dbReference>
<accession>A0A934TXR7</accession>
<organism evidence="1 2">
    <name type="scientific">Ruminococcus difficilis</name>
    <dbReference type="NCBI Taxonomy" id="2763069"/>
    <lineage>
        <taxon>Bacteria</taxon>
        <taxon>Bacillati</taxon>
        <taxon>Bacillota</taxon>
        <taxon>Clostridia</taxon>
        <taxon>Eubacteriales</taxon>
        <taxon>Oscillospiraceae</taxon>
        <taxon>Ruminococcus</taxon>
    </lineage>
</organism>
<reference evidence="1" key="1">
    <citation type="submission" date="2021-01" db="EMBL/GenBank/DDBJ databases">
        <title>Genome public.</title>
        <authorList>
            <person name="Liu C."/>
            <person name="Sun Q."/>
        </authorList>
    </citation>
    <scope>NUCLEOTIDE SEQUENCE</scope>
    <source>
        <strain evidence="1">M6</strain>
    </source>
</reference>
<protein>
    <submittedName>
        <fullName evidence="1">TnpV protein</fullName>
    </submittedName>
</protein>
<gene>
    <name evidence="1" type="ORF">JKK62_00895</name>
</gene>
<dbReference type="Proteomes" id="UP000633365">
    <property type="component" value="Unassembled WGS sequence"/>
</dbReference>